<keyword evidence="5" id="KW-1185">Reference proteome</keyword>
<evidence type="ECO:0000313" key="4">
    <source>
        <dbReference type="EMBL" id="CAJ1495071.1"/>
    </source>
</evidence>
<dbReference type="InterPro" id="IPR025403">
    <property type="entry name" value="TgpA-like_C"/>
</dbReference>
<dbReference type="Proteomes" id="UP001190465">
    <property type="component" value="Chromosome"/>
</dbReference>
<evidence type="ECO:0000256" key="2">
    <source>
        <dbReference type="SAM" id="Phobius"/>
    </source>
</evidence>
<feature type="region of interest" description="Disordered" evidence="1">
    <location>
        <begin position="194"/>
        <end position="217"/>
    </location>
</feature>
<gene>
    <name evidence="4" type="ORF">MU0053_000260</name>
</gene>
<accession>A0ABN9MTS7</accession>
<keyword evidence="2" id="KW-1133">Transmembrane helix</keyword>
<feature type="domain" description="Protein-glutamine gamma-glutamyltransferase-like C-terminal" evidence="3">
    <location>
        <begin position="122"/>
        <end position="190"/>
    </location>
</feature>
<feature type="transmembrane region" description="Helical" evidence="2">
    <location>
        <begin position="55"/>
        <end position="76"/>
    </location>
</feature>
<keyword evidence="2" id="KW-0812">Transmembrane</keyword>
<dbReference type="Pfam" id="PF13559">
    <property type="entry name" value="DUF4129"/>
    <property type="match status" value="1"/>
</dbReference>
<keyword evidence="2" id="KW-0472">Membrane</keyword>
<evidence type="ECO:0000259" key="3">
    <source>
        <dbReference type="Pfam" id="PF13559"/>
    </source>
</evidence>
<evidence type="ECO:0000313" key="5">
    <source>
        <dbReference type="Proteomes" id="UP001190465"/>
    </source>
</evidence>
<dbReference type="EMBL" id="OY726397">
    <property type="protein sequence ID" value="CAJ1495071.1"/>
    <property type="molecule type" value="Genomic_DNA"/>
</dbReference>
<dbReference type="RefSeq" id="WP_308480627.1">
    <property type="nucleotide sequence ID" value="NZ_OY726397.1"/>
</dbReference>
<evidence type="ECO:0000256" key="1">
    <source>
        <dbReference type="SAM" id="MobiDB-lite"/>
    </source>
</evidence>
<feature type="compositionally biased region" description="Low complexity" evidence="1">
    <location>
        <begin position="196"/>
        <end position="209"/>
    </location>
</feature>
<proteinExistence type="predicted"/>
<reference evidence="4 5" key="1">
    <citation type="submission" date="2023-08" db="EMBL/GenBank/DDBJ databases">
        <authorList>
            <person name="Folkvardsen B D."/>
            <person name="Norman A."/>
        </authorList>
    </citation>
    <scope>NUCLEOTIDE SEQUENCE [LARGE SCALE GENOMIC DNA]</scope>
    <source>
        <strain evidence="4 5">Mu0053</strain>
    </source>
</reference>
<organism evidence="4 5">
    <name type="scientific">[Mycobacterium] burgundiense</name>
    <dbReference type="NCBI Taxonomy" id="3064286"/>
    <lineage>
        <taxon>Bacteria</taxon>
        <taxon>Bacillati</taxon>
        <taxon>Actinomycetota</taxon>
        <taxon>Actinomycetes</taxon>
        <taxon>Mycobacteriales</taxon>
        <taxon>Mycobacteriaceae</taxon>
        <taxon>Mycolicibacterium</taxon>
    </lineage>
</organism>
<name>A0ABN9MTS7_9MYCO</name>
<protein>
    <submittedName>
        <fullName evidence="4">DUF4129 domain-containing protein</fullName>
    </submittedName>
</protein>
<sequence>MPTIDIDRDTAHELAQRELSSPIYPKPALSEQLSNWLDEAIYRIVSAGSTVPGGWFTLTLLAILVAVAVVVAVRIARNTMPTNRSADQPLFGSTVMSADQHRATAEQCAAGGDWAAAIRHRLRAVARHLEETGVLDAVPGRTSLELARAAGSAMPDLSREFVDGATTFNDVTFGERPGTPEAYRQVADLDDHLRSRPAGARRPVPGAPADPTWAQIR</sequence>